<feature type="compositionally biased region" description="Low complexity" evidence="1">
    <location>
        <begin position="194"/>
        <end position="216"/>
    </location>
</feature>
<dbReference type="OrthoDB" id="3235133at2"/>
<organism evidence="4 5">
    <name type="scientific">Bifidobacterium avesanii</name>
    <dbReference type="NCBI Taxonomy" id="1798157"/>
    <lineage>
        <taxon>Bacteria</taxon>
        <taxon>Bacillati</taxon>
        <taxon>Actinomycetota</taxon>
        <taxon>Actinomycetes</taxon>
        <taxon>Bifidobacteriales</taxon>
        <taxon>Bifidobacteriaceae</taxon>
        <taxon>Bifidobacterium</taxon>
    </lineage>
</organism>
<keyword evidence="2" id="KW-0812">Transmembrane</keyword>
<name>A0A7K3THH7_9BIFI</name>
<evidence type="ECO:0000256" key="1">
    <source>
        <dbReference type="SAM" id="MobiDB-lite"/>
    </source>
</evidence>
<dbReference type="CDD" id="cd11614">
    <property type="entry name" value="SAF_CpaB_FlgA_like"/>
    <property type="match status" value="1"/>
</dbReference>
<feature type="compositionally biased region" description="Gly residues" evidence="1">
    <location>
        <begin position="177"/>
        <end position="193"/>
    </location>
</feature>
<gene>
    <name evidence="4" type="ORF">GFD22_04005</name>
</gene>
<accession>A0A7K3THH7</accession>
<dbReference type="Proteomes" id="UP000469763">
    <property type="component" value="Unassembled WGS sequence"/>
</dbReference>
<feature type="domain" description="SAF" evidence="3">
    <location>
        <begin position="78"/>
        <end position="140"/>
    </location>
</feature>
<dbReference type="Pfam" id="PF08666">
    <property type="entry name" value="SAF"/>
    <property type="match status" value="1"/>
</dbReference>
<feature type="region of interest" description="Disordered" evidence="1">
    <location>
        <begin position="168"/>
        <end position="216"/>
    </location>
</feature>
<dbReference type="InterPro" id="IPR013974">
    <property type="entry name" value="SAF"/>
</dbReference>
<keyword evidence="5" id="KW-1185">Reference proteome</keyword>
<dbReference type="Gene3D" id="3.90.1210.10">
    <property type="entry name" value="Antifreeze-like/N-acetylneuraminic acid synthase C-terminal domain"/>
    <property type="match status" value="1"/>
</dbReference>
<evidence type="ECO:0000256" key="2">
    <source>
        <dbReference type="SAM" id="Phobius"/>
    </source>
</evidence>
<evidence type="ECO:0000259" key="3">
    <source>
        <dbReference type="SMART" id="SM00858"/>
    </source>
</evidence>
<proteinExistence type="predicted"/>
<reference evidence="4 5" key="1">
    <citation type="submission" date="2019-10" db="EMBL/GenBank/DDBJ databases">
        <title>Bifidobacterium from non-human primates.</title>
        <authorList>
            <person name="Modesto M."/>
        </authorList>
    </citation>
    <scope>NUCLEOTIDE SEQUENCE [LARGE SCALE GENOMIC DNA]</scope>
    <source>
        <strain evidence="4 5">TREC</strain>
    </source>
</reference>
<sequence>MPKRRNADARAHSTTGSLRIDPRFQTAHDAAMKPFRISENTLARRRLIAAARRWAAACCAALAVFVALQYVGSLVRMETVVVASADIARGQAVDASSLAVAEVPAASTNAAAFHRVEDVGAATALVAIARGQPVFAGMVSDEPKPPDGTTAVEVRLASMPDGLLPGDKVDLVSSSGCGQGGGQGNGQGNGQGSGQNSQNSGQAGSQANGQAGSQAAGKPCTLASAALTLSVPVAANARNGNGGTADSGSGLFGANGNADGSGGASRTVAFALKPKEALAVLAQQEAGPLLAVARPAREVR</sequence>
<dbReference type="AlphaFoldDB" id="A0A7K3THH7"/>
<keyword evidence="2" id="KW-1133">Transmembrane helix</keyword>
<keyword evidence="2" id="KW-0472">Membrane</keyword>
<feature type="transmembrane region" description="Helical" evidence="2">
    <location>
        <begin position="54"/>
        <end position="72"/>
    </location>
</feature>
<evidence type="ECO:0000313" key="5">
    <source>
        <dbReference type="Proteomes" id="UP000469763"/>
    </source>
</evidence>
<dbReference type="SMART" id="SM00858">
    <property type="entry name" value="SAF"/>
    <property type="match status" value="1"/>
</dbReference>
<evidence type="ECO:0000313" key="4">
    <source>
        <dbReference type="EMBL" id="NEG78144.1"/>
    </source>
</evidence>
<comment type="caution">
    <text evidence="4">The sequence shown here is derived from an EMBL/GenBank/DDBJ whole genome shotgun (WGS) entry which is preliminary data.</text>
</comment>
<dbReference type="EMBL" id="WHZY01000004">
    <property type="protein sequence ID" value="NEG78144.1"/>
    <property type="molecule type" value="Genomic_DNA"/>
</dbReference>
<protein>
    <recommendedName>
        <fullName evidence="3">SAF domain-containing protein</fullName>
    </recommendedName>
</protein>